<evidence type="ECO:0000313" key="2">
    <source>
        <dbReference type="EMBL" id="ELZ77774.1"/>
    </source>
</evidence>
<dbReference type="PANTHER" id="PTHR20992">
    <property type="entry name" value="AT15442P-RELATED"/>
    <property type="match status" value="1"/>
</dbReference>
<keyword evidence="3" id="KW-1185">Reference proteome</keyword>
<feature type="transmembrane region" description="Helical" evidence="1">
    <location>
        <begin position="280"/>
        <end position="304"/>
    </location>
</feature>
<dbReference type="PANTHER" id="PTHR20992:SF9">
    <property type="entry name" value="AT15442P-RELATED"/>
    <property type="match status" value="1"/>
</dbReference>
<reference evidence="2 3" key="1">
    <citation type="journal article" date="2014" name="PLoS Genet.">
        <title>Phylogenetically driven sequencing of extremely halophilic archaea reveals strategies for static and dynamic osmo-response.</title>
        <authorList>
            <person name="Becker E.A."/>
            <person name="Seitzer P.M."/>
            <person name="Tritt A."/>
            <person name="Larsen D."/>
            <person name="Krusor M."/>
            <person name="Yao A.I."/>
            <person name="Wu D."/>
            <person name="Madern D."/>
            <person name="Eisen J.A."/>
            <person name="Darling A.E."/>
            <person name="Facciotti M.T."/>
        </authorList>
    </citation>
    <scope>NUCLEOTIDE SEQUENCE [LARGE SCALE GENOMIC DNA]</scope>
    <source>
        <strain evidence="3">ATCC 33959 / DSM 4427 / JCM 8863 / NBRC 102184 / NCIMB 2188 / Ma 2.38</strain>
    </source>
</reference>
<evidence type="ECO:0008006" key="4">
    <source>
        <dbReference type="Google" id="ProtNLM"/>
    </source>
</evidence>
<dbReference type="GO" id="GO:0004420">
    <property type="term" value="F:hydroxymethylglutaryl-CoA reductase (NADPH) activity"/>
    <property type="evidence" value="ECO:0007669"/>
    <property type="project" value="InterPro"/>
</dbReference>
<dbReference type="PATRIC" id="fig|1227459.3.peg.2919"/>
<accession>M0H3U3</accession>
<dbReference type="InterPro" id="IPR002202">
    <property type="entry name" value="HMG_CoA_Rdtase"/>
</dbReference>
<organism evidence="2 3">
    <name type="scientific">Haloferax gibbonsii (strain ATCC 33959 / DSM 4427 / JCM 8863 / NBRC 102184 / NCIMB 2188 / Ma 2.38)</name>
    <dbReference type="NCBI Taxonomy" id="1227459"/>
    <lineage>
        <taxon>Archaea</taxon>
        <taxon>Methanobacteriati</taxon>
        <taxon>Methanobacteriota</taxon>
        <taxon>Stenosarchaea group</taxon>
        <taxon>Halobacteria</taxon>
        <taxon>Halobacteriales</taxon>
        <taxon>Haloferacaceae</taxon>
        <taxon>Haloferax</taxon>
    </lineage>
</organism>
<feature type="transmembrane region" description="Helical" evidence="1">
    <location>
        <begin position="152"/>
        <end position="170"/>
    </location>
</feature>
<gene>
    <name evidence="2" type="ORF">C454_14820</name>
</gene>
<comment type="caution">
    <text evidence="2">The sequence shown here is derived from an EMBL/GenBank/DDBJ whole genome shotgun (WGS) entry which is preliminary data.</text>
</comment>
<dbReference type="Pfam" id="PF04087">
    <property type="entry name" value="DUF389"/>
    <property type="match status" value="1"/>
</dbReference>
<feature type="transmembrane region" description="Helical" evidence="1">
    <location>
        <begin position="254"/>
        <end position="273"/>
    </location>
</feature>
<protein>
    <recommendedName>
        <fullName evidence="4">TIGR00341 family protein</fullName>
    </recommendedName>
</protein>
<feature type="transmembrane region" description="Helical" evidence="1">
    <location>
        <begin position="354"/>
        <end position="378"/>
    </location>
</feature>
<sequence length="470" mass="49302">MPPVAFWEVAAWRNGLRPVARPVSLFRDRVVSSAMRHLQIRVEAGELDAVVDALRGEDVDPVVLPVGESDADARSYLIEFPLPTEAVDRIRETLSEAGFEERYLVIGNIESATTPHYDRLVERYVEGDEEEERVSNEEILTKAHDLNPQPTAYYGMTVLSALVATAGLLLDSPALVVGSMVIAPQIGAALMASVGAALGEDDMFTGGVRSTVVGLAVAIVAAAALGWGLKTAQFVPSALNVTTVQQIASRSSPGLLTLVVALCAGAAGGVGLATELPVSIVGVAVAAATVPAAAAVGIGVAWAIPAVAVGALTLLAVNVASIVLAGTLALWYLGYRPSYWDSPGSTRRRLRSFFGTRATWVALVLLGLTVLGPGSLLASQIAFENRATGGVQTVLDDSEYDSLELLSVGVEFGTAGLDDGPRRVTVAVQHPVGRQYPELSSRIGDRIREATGEDVVVTVNFEQRSRSGPS</sequence>
<evidence type="ECO:0000256" key="1">
    <source>
        <dbReference type="SAM" id="Phobius"/>
    </source>
</evidence>
<proteinExistence type="predicted"/>
<dbReference type="PROSITE" id="PS50065">
    <property type="entry name" value="HMG_COA_REDUCTASE_4"/>
    <property type="match status" value="1"/>
</dbReference>
<evidence type="ECO:0000313" key="3">
    <source>
        <dbReference type="Proteomes" id="UP000011571"/>
    </source>
</evidence>
<dbReference type="EMBL" id="AOLJ01000022">
    <property type="protein sequence ID" value="ELZ77774.1"/>
    <property type="molecule type" value="Genomic_DNA"/>
</dbReference>
<dbReference type="InterPro" id="IPR005240">
    <property type="entry name" value="DUF389"/>
</dbReference>
<keyword evidence="1" id="KW-0812">Transmembrane</keyword>
<feature type="transmembrane region" description="Helical" evidence="1">
    <location>
        <begin position="210"/>
        <end position="229"/>
    </location>
</feature>
<dbReference type="Proteomes" id="UP000011571">
    <property type="component" value="Unassembled WGS sequence"/>
</dbReference>
<dbReference type="GO" id="GO:0015936">
    <property type="term" value="P:coenzyme A metabolic process"/>
    <property type="evidence" value="ECO:0007669"/>
    <property type="project" value="InterPro"/>
</dbReference>
<feature type="transmembrane region" description="Helical" evidence="1">
    <location>
        <begin position="310"/>
        <end position="333"/>
    </location>
</feature>
<keyword evidence="1" id="KW-1133">Transmembrane helix</keyword>
<name>M0H3U3_HALGM</name>
<keyword evidence="1" id="KW-0472">Membrane</keyword>
<dbReference type="AlphaFoldDB" id="M0H3U3"/>
<feature type="transmembrane region" description="Helical" evidence="1">
    <location>
        <begin position="176"/>
        <end position="198"/>
    </location>
</feature>